<reference evidence="5 6" key="1">
    <citation type="journal article" date="2016" name="Proc. Natl. Acad. Sci. U.S.A.">
        <title>Comparative genomics of biotechnologically important yeasts.</title>
        <authorList>
            <person name="Riley R."/>
            <person name="Haridas S."/>
            <person name="Wolfe K.H."/>
            <person name="Lopes M.R."/>
            <person name="Hittinger C.T."/>
            <person name="Goeker M."/>
            <person name="Salamov A.A."/>
            <person name="Wisecaver J.H."/>
            <person name="Long T.M."/>
            <person name="Calvey C.H."/>
            <person name="Aerts A.L."/>
            <person name="Barry K.W."/>
            <person name="Choi C."/>
            <person name="Clum A."/>
            <person name="Coughlan A.Y."/>
            <person name="Deshpande S."/>
            <person name="Douglass A.P."/>
            <person name="Hanson S.J."/>
            <person name="Klenk H.-P."/>
            <person name="LaButti K.M."/>
            <person name="Lapidus A."/>
            <person name="Lindquist E.A."/>
            <person name="Lipzen A.M."/>
            <person name="Meier-Kolthoff J.P."/>
            <person name="Ohm R.A."/>
            <person name="Otillar R.P."/>
            <person name="Pangilinan J.L."/>
            <person name="Peng Y."/>
            <person name="Rokas A."/>
            <person name="Rosa C.A."/>
            <person name="Scheuner C."/>
            <person name="Sibirny A.A."/>
            <person name="Slot J.C."/>
            <person name="Stielow J.B."/>
            <person name="Sun H."/>
            <person name="Kurtzman C.P."/>
            <person name="Blackwell M."/>
            <person name="Grigoriev I.V."/>
            <person name="Jeffries T.W."/>
        </authorList>
    </citation>
    <scope>NUCLEOTIDE SEQUENCE [LARGE SCALE GENOMIC DNA]</scope>
    <source>
        <strain evidence="6">ATCC 58044 / CBS 1984 / NCYC 433 / NRRL Y-366-8</strain>
    </source>
</reference>
<dbReference type="OrthoDB" id="200398at2759"/>
<dbReference type="AlphaFoldDB" id="A0A1E3NYN4"/>
<proteinExistence type="inferred from homology"/>
<dbReference type="GeneID" id="30199418"/>
<protein>
    <recommendedName>
        <fullName evidence="4">NFACT RNA-binding domain-containing protein</fullName>
    </recommendedName>
</protein>
<dbReference type="EMBL" id="KV454212">
    <property type="protein sequence ID" value="ODQ58233.1"/>
    <property type="molecule type" value="Genomic_DNA"/>
</dbReference>
<sequence>MVYYFKSVGSDGSFESNPRFIYMGKDKYENEDLIKYGFEEDVWFHVDNLSSAHVYLRLEIGEKWDEIPEGLLIDCAQLTKANSIDGNKRDNITIIYTPWANLKKTKGMADGEVSFKNSKKVKKIHVQFRENSIINRLKKTREEIKGKEHLIEAKNNRDKEHVSNLLQLKYQEKLQQEQEKKRIAEEKHRQETLYDDLWDDNEVNKTSNQKRMYDPEEDFW</sequence>
<evidence type="ECO:0000313" key="6">
    <source>
        <dbReference type="Proteomes" id="UP000094112"/>
    </source>
</evidence>
<feature type="domain" description="NFACT RNA-binding" evidence="4">
    <location>
        <begin position="1"/>
        <end position="117"/>
    </location>
</feature>
<comment type="similarity">
    <text evidence="1">Belongs to the CCDC25 family.</text>
</comment>
<evidence type="ECO:0000313" key="5">
    <source>
        <dbReference type="EMBL" id="ODQ58233.1"/>
    </source>
</evidence>
<evidence type="ECO:0000256" key="3">
    <source>
        <dbReference type="SAM" id="MobiDB-lite"/>
    </source>
</evidence>
<feature type="coiled-coil region" evidence="2">
    <location>
        <begin position="137"/>
        <end position="187"/>
    </location>
</feature>
<evidence type="ECO:0000259" key="4">
    <source>
        <dbReference type="Pfam" id="PF05670"/>
    </source>
</evidence>
<dbReference type="STRING" id="683960.A0A1E3NYN4"/>
<dbReference type="RefSeq" id="XP_019037440.1">
    <property type="nucleotide sequence ID" value="XM_019182172.1"/>
</dbReference>
<gene>
    <name evidence="5" type="ORF">WICANDRAFT_34320</name>
</gene>
<dbReference type="InterPro" id="IPR039730">
    <property type="entry name" value="Jlp2/Ccd25"/>
</dbReference>
<keyword evidence="6" id="KW-1185">Reference proteome</keyword>
<dbReference type="Proteomes" id="UP000094112">
    <property type="component" value="Unassembled WGS sequence"/>
</dbReference>
<keyword evidence="2" id="KW-0175">Coiled coil</keyword>
<dbReference type="PANTHER" id="PTHR13049">
    <property type="entry name" value="DUF814-RELATED"/>
    <property type="match status" value="1"/>
</dbReference>
<dbReference type="Pfam" id="PF05670">
    <property type="entry name" value="NFACT-R_1"/>
    <property type="match status" value="1"/>
</dbReference>
<evidence type="ECO:0000256" key="1">
    <source>
        <dbReference type="ARBA" id="ARBA00008998"/>
    </source>
</evidence>
<dbReference type="PANTHER" id="PTHR13049:SF2">
    <property type="entry name" value="COILED-COIL DOMAIN-CONTAINING PROTEIN 25"/>
    <property type="match status" value="1"/>
</dbReference>
<feature type="region of interest" description="Disordered" evidence="3">
    <location>
        <begin position="194"/>
        <end position="220"/>
    </location>
</feature>
<dbReference type="InterPro" id="IPR008532">
    <property type="entry name" value="NFACT_RNA-bd"/>
</dbReference>
<evidence type="ECO:0000256" key="2">
    <source>
        <dbReference type="SAM" id="Coils"/>
    </source>
</evidence>
<accession>A0A1E3NYN4</accession>
<organism evidence="5 6">
    <name type="scientific">Wickerhamomyces anomalus (strain ATCC 58044 / CBS 1984 / NCYC 433 / NRRL Y-366-8)</name>
    <name type="common">Yeast</name>
    <name type="synonym">Hansenula anomala</name>
    <dbReference type="NCBI Taxonomy" id="683960"/>
    <lineage>
        <taxon>Eukaryota</taxon>
        <taxon>Fungi</taxon>
        <taxon>Dikarya</taxon>
        <taxon>Ascomycota</taxon>
        <taxon>Saccharomycotina</taxon>
        <taxon>Saccharomycetes</taxon>
        <taxon>Phaffomycetales</taxon>
        <taxon>Wickerhamomycetaceae</taxon>
        <taxon>Wickerhamomyces</taxon>
    </lineage>
</organism>
<name>A0A1E3NYN4_WICAA</name>